<dbReference type="AlphaFoldDB" id="A0A917V327"/>
<comment type="caution">
    <text evidence="2">The sequence shown here is derived from an EMBL/GenBank/DDBJ whole genome shotgun (WGS) entry which is preliminary data.</text>
</comment>
<dbReference type="PROSITE" id="PS00061">
    <property type="entry name" value="ADH_SHORT"/>
    <property type="match status" value="1"/>
</dbReference>
<evidence type="ECO:0000313" key="2">
    <source>
        <dbReference type="EMBL" id="GGK27531.1"/>
    </source>
</evidence>
<keyword evidence="3" id="KW-1185">Reference proteome</keyword>
<dbReference type="PANTHER" id="PTHR42879">
    <property type="entry name" value="3-OXOACYL-(ACYL-CARRIER-PROTEIN) REDUCTASE"/>
    <property type="match status" value="1"/>
</dbReference>
<dbReference type="EMBL" id="BMMF01000003">
    <property type="protein sequence ID" value="GGK27531.1"/>
    <property type="molecule type" value="Genomic_DNA"/>
</dbReference>
<name>A0A917V327_9HYPH</name>
<proteinExistence type="inferred from homology"/>
<dbReference type="Proteomes" id="UP000600449">
    <property type="component" value="Unassembled WGS sequence"/>
</dbReference>
<accession>A0A917V327</accession>
<dbReference type="InterPro" id="IPR050259">
    <property type="entry name" value="SDR"/>
</dbReference>
<sequence length="265" mass="28304">MQLDIEGKLALITGGDSGMGRATAEILLREGAEVALCDKTDDALADAARELSALGPCEAFTADLTKLDEVERLKREVESRMGTPDIVVHAAGTTGPTGEFLEIDDEGWMEVLQVDLMSAVRVSRAFIPGMRDKGWGRLVLVSSENAVQPYPEETPYNVAKAGIDTLGKSLSKAYGPDGVHVNVVAPAFVATPMTDKMMDKKAQSEGTSREEAIEGFLAEKRPGIVKGRRGRAEEVASVIAFLCSERASYVVGANWRVDGGSVMSV</sequence>
<dbReference type="PANTHER" id="PTHR42879:SF6">
    <property type="entry name" value="NADPH-DEPENDENT REDUCTASE BACG"/>
    <property type="match status" value="1"/>
</dbReference>
<evidence type="ECO:0000256" key="1">
    <source>
        <dbReference type="ARBA" id="ARBA00006484"/>
    </source>
</evidence>
<dbReference type="FunFam" id="3.40.50.720:FF:000084">
    <property type="entry name" value="Short-chain dehydrogenase reductase"/>
    <property type="match status" value="1"/>
</dbReference>
<dbReference type="SUPFAM" id="SSF51735">
    <property type="entry name" value="NAD(P)-binding Rossmann-fold domains"/>
    <property type="match status" value="1"/>
</dbReference>
<dbReference type="GO" id="GO:0032787">
    <property type="term" value="P:monocarboxylic acid metabolic process"/>
    <property type="evidence" value="ECO:0007669"/>
    <property type="project" value="UniProtKB-ARBA"/>
</dbReference>
<dbReference type="RefSeq" id="WP_188910765.1">
    <property type="nucleotide sequence ID" value="NZ_BMMF01000003.1"/>
</dbReference>
<comment type="similarity">
    <text evidence="1">Belongs to the short-chain dehydrogenases/reductases (SDR) family.</text>
</comment>
<organism evidence="2 3">
    <name type="scientific">Salinarimonas ramus</name>
    <dbReference type="NCBI Taxonomy" id="690164"/>
    <lineage>
        <taxon>Bacteria</taxon>
        <taxon>Pseudomonadati</taxon>
        <taxon>Pseudomonadota</taxon>
        <taxon>Alphaproteobacteria</taxon>
        <taxon>Hyphomicrobiales</taxon>
        <taxon>Salinarimonadaceae</taxon>
        <taxon>Salinarimonas</taxon>
    </lineage>
</organism>
<dbReference type="InterPro" id="IPR002347">
    <property type="entry name" value="SDR_fam"/>
</dbReference>
<evidence type="ECO:0000313" key="3">
    <source>
        <dbReference type="Proteomes" id="UP000600449"/>
    </source>
</evidence>
<dbReference type="InterPro" id="IPR020904">
    <property type="entry name" value="Sc_DH/Rdtase_CS"/>
</dbReference>
<reference evidence="2 3" key="1">
    <citation type="journal article" date="2014" name="Int. J. Syst. Evol. Microbiol.">
        <title>Complete genome sequence of Corynebacterium casei LMG S-19264T (=DSM 44701T), isolated from a smear-ripened cheese.</title>
        <authorList>
            <consortium name="US DOE Joint Genome Institute (JGI-PGF)"/>
            <person name="Walter F."/>
            <person name="Albersmeier A."/>
            <person name="Kalinowski J."/>
            <person name="Ruckert C."/>
        </authorList>
    </citation>
    <scope>NUCLEOTIDE SEQUENCE [LARGE SCALE GENOMIC DNA]</scope>
    <source>
        <strain evidence="2 3">CGMCC 1.9161</strain>
    </source>
</reference>
<dbReference type="Pfam" id="PF13561">
    <property type="entry name" value="adh_short_C2"/>
    <property type="match status" value="1"/>
</dbReference>
<dbReference type="CDD" id="cd05233">
    <property type="entry name" value="SDR_c"/>
    <property type="match status" value="1"/>
</dbReference>
<gene>
    <name evidence="2" type="ORF">GCM10011322_12600</name>
</gene>
<dbReference type="Gene3D" id="3.40.50.720">
    <property type="entry name" value="NAD(P)-binding Rossmann-like Domain"/>
    <property type="match status" value="1"/>
</dbReference>
<dbReference type="PRINTS" id="PR00081">
    <property type="entry name" value="GDHRDH"/>
</dbReference>
<dbReference type="InterPro" id="IPR036291">
    <property type="entry name" value="NAD(P)-bd_dom_sf"/>
</dbReference>
<protein>
    <submittedName>
        <fullName evidence="2">Ketoacyl reductase</fullName>
    </submittedName>
</protein>